<protein>
    <submittedName>
        <fullName evidence="1">Uncharacterized protein</fullName>
    </submittedName>
</protein>
<organism evidence="1 2">
    <name type="scientific">Halteria grandinella</name>
    <dbReference type="NCBI Taxonomy" id="5974"/>
    <lineage>
        <taxon>Eukaryota</taxon>
        <taxon>Sar</taxon>
        <taxon>Alveolata</taxon>
        <taxon>Ciliophora</taxon>
        <taxon>Intramacronucleata</taxon>
        <taxon>Spirotrichea</taxon>
        <taxon>Stichotrichia</taxon>
        <taxon>Sporadotrichida</taxon>
        <taxon>Halteriidae</taxon>
        <taxon>Halteria</taxon>
    </lineage>
</organism>
<evidence type="ECO:0000313" key="1">
    <source>
        <dbReference type="EMBL" id="TNV87832.1"/>
    </source>
</evidence>
<accession>A0A8J8P4B3</accession>
<keyword evidence="2" id="KW-1185">Reference proteome</keyword>
<evidence type="ECO:0000313" key="2">
    <source>
        <dbReference type="Proteomes" id="UP000785679"/>
    </source>
</evidence>
<dbReference type="Proteomes" id="UP000785679">
    <property type="component" value="Unassembled WGS sequence"/>
</dbReference>
<comment type="caution">
    <text evidence="1">The sequence shown here is derived from an EMBL/GenBank/DDBJ whole genome shotgun (WGS) entry which is preliminary data.</text>
</comment>
<gene>
    <name evidence="1" type="ORF">FGO68_gene14779</name>
</gene>
<dbReference type="AlphaFoldDB" id="A0A8J8P4B3"/>
<reference evidence="1" key="1">
    <citation type="submission" date="2019-06" db="EMBL/GenBank/DDBJ databases">
        <authorList>
            <person name="Zheng W."/>
        </authorList>
    </citation>
    <scope>NUCLEOTIDE SEQUENCE</scope>
    <source>
        <strain evidence="1">QDHG01</strain>
    </source>
</reference>
<sequence length="110" mass="12174">MVGALVTIRTTKPLFLSIQDLLDDFFLIVRGLYALPVEVEDPPSFDEESDELLLPPPLEEYIEVQQGAGLQEQSPLRMLREELPGVVQRLVESQGALEGLVVGVEGSLRD</sequence>
<proteinExistence type="predicted"/>
<name>A0A8J8P4B3_HALGN</name>
<dbReference type="EMBL" id="RRYP01000202">
    <property type="protein sequence ID" value="TNV87832.1"/>
    <property type="molecule type" value="Genomic_DNA"/>
</dbReference>